<accession>A0ABQ1S6L9</accession>
<dbReference type="EMBL" id="BMEG01000017">
    <property type="protein sequence ID" value="GGD96740.1"/>
    <property type="molecule type" value="Genomic_DNA"/>
</dbReference>
<evidence type="ECO:0000313" key="1">
    <source>
        <dbReference type="EMBL" id="GGD96740.1"/>
    </source>
</evidence>
<organism evidence="1 2">
    <name type="scientific">Caballeronia grimmiae</name>
    <dbReference type="NCBI Taxonomy" id="1071679"/>
    <lineage>
        <taxon>Bacteria</taxon>
        <taxon>Pseudomonadati</taxon>
        <taxon>Pseudomonadota</taxon>
        <taxon>Betaproteobacteria</taxon>
        <taxon>Burkholderiales</taxon>
        <taxon>Burkholderiaceae</taxon>
        <taxon>Caballeronia</taxon>
    </lineage>
</organism>
<gene>
    <name evidence="1" type="ORF">GCM10010985_59300</name>
</gene>
<sequence>MVRLDNAANAKVHSGVEEEPAVGIADLDASLHPRLADDAKNGARLDAALPQLRTSTSNAIEKRTRNLAEERFPLADDDNGLSLGGGDCVVSEDCVCSPRQLRDGTAQDRTDPDDIENGDVALTSFDFSHVTAVNLSRVS</sequence>
<evidence type="ECO:0000313" key="2">
    <source>
        <dbReference type="Proteomes" id="UP000597138"/>
    </source>
</evidence>
<name>A0ABQ1S6L9_9BURK</name>
<protein>
    <submittedName>
        <fullName evidence="1">Uncharacterized protein</fullName>
    </submittedName>
</protein>
<proteinExistence type="predicted"/>
<comment type="caution">
    <text evidence="1">The sequence shown here is derived from an EMBL/GenBank/DDBJ whole genome shotgun (WGS) entry which is preliminary data.</text>
</comment>
<keyword evidence="2" id="KW-1185">Reference proteome</keyword>
<dbReference type="Proteomes" id="UP000597138">
    <property type="component" value="Unassembled WGS sequence"/>
</dbReference>
<reference evidence="2" key="1">
    <citation type="journal article" date="2019" name="Int. J. Syst. Evol. Microbiol.">
        <title>The Global Catalogue of Microorganisms (GCM) 10K type strain sequencing project: providing services to taxonomists for standard genome sequencing and annotation.</title>
        <authorList>
            <consortium name="The Broad Institute Genomics Platform"/>
            <consortium name="The Broad Institute Genome Sequencing Center for Infectious Disease"/>
            <person name="Wu L."/>
            <person name="Ma J."/>
        </authorList>
    </citation>
    <scope>NUCLEOTIDE SEQUENCE [LARGE SCALE GENOMIC DNA]</scope>
    <source>
        <strain evidence="2">CGMCC 1.11013</strain>
    </source>
</reference>